<feature type="transmembrane region" description="Helical" evidence="12">
    <location>
        <begin position="1485"/>
        <end position="1508"/>
    </location>
</feature>
<evidence type="ECO:0000256" key="7">
    <source>
        <dbReference type="ARBA" id="ARBA00023065"/>
    </source>
</evidence>
<keyword evidence="15" id="KW-1185">Reference proteome</keyword>
<feature type="region of interest" description="Disordered" evidence="11">
    <location>
        <begin position="933"/>
        <end position="958"/>
    </location>
</feature>
<feature type="transmembrane region" description="Helical" evidence="12">
    <location>
        <begin position="1323"/>
        <end position="1343"/>
    </location>
</feature>
<dbReference type="PANTHER" id="PTHR10117:SF51">
    <property type="entry name" value="TRANSIENT RECEPTOR POTENTIAL PROTEIN"/>
    <property type="match status" value="1"/>
</dbReference>
<dbReference type="PROSITE" id="PS50297">
    <property type="entry name" value="ANK_REP_REGION"/>
    <property type="match status" value="1"/>
</dbReference>
<protein>
    <recommendedName>
        <fullName evidence="13">G-protein coupled receptors family 2 profile 2 domain-containing protein</fullName>
    </recommendedName>
</protein>
<dbReference type="Pfam" id="PF00520">
    <property type="entry name" value="Ion_trans"/>
    <property type="match status" value="1"/>
</dbReference>
<feature type="transmembrane region" description="Helical" evidence="12">
    <location>
        <begin position="1364"/>
        <end position="1386"/>
    </location>
</feature>
<keyword evidence="7" id="KW-0406">Ion transport</keyword>
<keyword evidence="5 12" id="KW-1133">Transmembrane helix</keyword>
<dbReference type="GO" id="GO:0004930">
    <property type="term" value="F:G protein-coupled receptor activity"/>
    <property type="evidence" value="ECO:0007669"/>
    <property type="project" value="InterPro"/>
</dbReference>
<evidence type="ECO:0000256" key="9">
    <source>
        <dbReference type="ARBA" id="ARBA00023303"/>
    </source>
</evidence>
<evidence type="ECO:0000256" key="1">
    <source>
        <dbReference type="ARBA" id="ARBA00004141"/>
    </source>
</evidence>
<dbReference type="PANTHER" id="PTHR10117">
    <property type="entry name" value="TRANSIENT RECEPTOR POTENTIAL CHANNEL"/>
    <property type="match status" value="1"/>
</dbReference>
<reference evidence="14 15" key="1">
    <citation type="submission" date="2020-04" db="EMBL/GenBank/DDBJ databases">
        <authorList>
            <person name="Alioto T."/>
            <person name="Alioto T."/>
            <person name="Gomez Garrido J."/>
        </authorList>
    </citation>
    <scope>NUCLEOTIDE SEQUENCE [LARGE SCALE GENOMIC DNA]</scope>
</reference>
<dbReference type="InterPro" id="IPR036770">
    <property type="entry name" value="Ankyrin_rpt-contain_sf"/>
</dbReference>
<keyword evidence="8 12" id="KW-0472">Membrane</keyword>
<evidence type="ECO:0000313" key="14">
    <source>
        <dbReference type="EMBL" id="CAB3371179.1"/>
    </source>
</evidence>
<evidence type="ECO:0000256" key="2">
    <source>
        <dbReference type="ARBA" id="ARBA00022448"/>
    </source>
</evidence>
<gene>
    <name evidence="14" type="ORF">CLODIP_2_CD08562</name>
</gene>
<dbReference type="PROSITE" id="PS50261">
    <property type="entry name" value="G_PROTEIN_RECEP_F2_4"/>
    <property type="match status" value="1"/>
</dbReference>
<feature type="region of interest" description="Disordered" evidence="11">
    <location>
        <begin position="842"/>
        <end position="872"/>
    </location>
</feature>
<proteinExistence type="predicted"/>
<dbReference type="GO" id="GO:0015279">
    <property type="term" value="F:store-operated calcium channel activity"/>
    <property type="evidence" value="ECO:0007669"/>
    <property type="project" value="TreeGrafter"/>
</dbReference>
<dbReference type="InterPro" id="IPR013555">
    <property type="entry name" value="TRP_dom"/>
</dbReference>
<dbReference type="GO" id="GO:0007166">
    <property type="term" value="P:cell surface receptor signaling pathway"/>
    <property type="evidence" value="ECO:0007669"/>
    <property type="project" value="InterPro"/>
</dbReference>
<dbReference type="GO" id="GO:0051480">
    <property type="term" value="P:regulation of cytosolic calcium ion concentration"/>
    <property type="evidence" value="ECO:0007669"/>
    <property type="project" value="TreeGrafter"/>
</dbReference>
<evidence type="ECO:0000256" key="6">
    <source>
        <dbReference type="ARBA" id="ARBA00023043"/>
    </source>
</evidence>
<feature type="compositionally biased region" description="Basic residues" evidence="11">
    <location>
        <begin position="1075"/>
        <end position="1086"/>
    </location>
</feature>
<accession>A0A8S1CI80</accession>
<dbReference type="EMBL" id="CADEPI010000058">
    <property type="protein sequence ID" value="CAB3371179.1"/>
    <property type="molecule type" value="Genomic_DNA"/>
</dbReference>
<feature type="repeat" description="ANK" evidence="10">
    <location>
        <begin position="138"/>
        <end position="170"/>
    </location>
</feature>
<feature type="transmembrane region" description="Helical" evidence="12">
    <location>
        <begin position="502"/>
        <end position="524"/>
    </location>
</feature>
<dbReference type="InterPro" id="IPR000832">
    <property type="entry name" value="GPCR_2_secretin-like"/>
</dbReference>
<evidence type="ECO:0000256" key="5">
    <source>
        <dbReference type="ARBA" id="ARBA00022989"/>
    </source>
</evidence>
<feature type="transmembrane region" description="Helical" evidence="12">
    <location>
        <begin position="633"/>
        <end position="655"/>
    </location>
</feature>
<dbReference type="SMART" id="SM00248">
    <property type="entry name" value="ANK"/>
    <property type="match status" value="2"/>
</dbReference>
<evidence type="ECO:0000256" key="12">
    <source>
        <dbReference type="SAM" id="Phobius"/>
    </source>
</evidence>
<feature type="domain" description="G-protein coupled receptors family 2 profile 2" evidence="13">
    <location>
        <begin position="1318"/>
        <end position="1568"/>
    </location>
</feature>
<dbReference type="InterPro" id="IPR005821">
    <property type="entry name" value="Ion_trans_dom"/>
</dbReference>
<evidence type="ECO:0000259" key="13">
    <source>
        <dbReference type="PROSITE" id="PS50261"/>
    </source>
</evidence>
<dbReference type="InterPro" id="IPR017981">
    <property type="entry name" value="GPCR_2-like_7TM"/>
</dbReference>
<dbReference type="PROSITE" id="PS50088">
    <property type="entry name" value="ANK_REPEAT"/>
    <property type="match status" value="1"/>
</dbReference>
<evidence type="ECO:0000256" key="8">
    <source>
        <dbReference type="ARBA" id="ARBA00023136"/>
    </source>
</evidence>
<dbReference type="GO" id="GO:0070679">
    <property type="term" value="F:inositol 1,4,5 trisphosphate binding"/>
    <property type="evidence" value="ECO:0007669"/>
    <property type="project" value="TreeGrafter"/>
</dbReference>
<feature type="transmembrane region" description="Helical" evidence="12">
    <location>
        <begin position="1406"/>
        <end position="1426"/>
    </location>
</feature>
<dbReference type="FunFam" id="1.25.40.20:FF:000402">
    <property type="entry name" value="Transient receptor potential channel"/>
    <property type="match status" value="1"/>
</dbReference>
<feature type="transmembrane region" description="Helical" evidence="12">
    <location>
        <begin position="1447"/>
        <end position="1465"/>
    </location>
</feature>
<keyword evidence="6 10" id="KW-0040">ANK repeat</keyword>
<dbReference type="InterPro" id="IPR002153">
    <property type="entry name" value="TRPC_channel"/>
</dbReference>
<keyword evidence="3 12" id="KW-0812">Transmembrane</keyword>
<comment type="caution">
    <text evidence="14">The sequence shown here is derived from an EMBL/GenBank/DDBJ whole genome shotgun (WGS) entry which is preliminary data.</text>
</comment>
<evidence type="ECO:0000256" key="4">
    <source>
        <dbReference type="ARBA" id="ARBA00022737"/>
    </source>
</evidence>
<dbReference type="Gene3D" id="1.25.40.20">
    <property type="entry name" value="Ankyrin repeat-containing domain"/>
    <property type="match status" value="1"/>
</dbReference>
<dbReference type="Gene3D" id="1.20.1070.10">
    <property type="entry name" value="Rhodopsin 7-helix transmembrane proteins"/>
    <property type="match status" value="1"/>
</dbReference>
<feature type="compositionally biased region" description="Basic and acidic residues" evidence="11">
    <location>
        <begin position="1011"/>
        <end position="1020"/>
    </location>
</feature>
<dbReference type="GO" id="GO:0005886">
    <property type="term" value="C:plasma membrane"/>
    <property type="evidence" value="ECO:0007669"/>
    <property type="project" value="TreeGrafter"/>
</dbReference>
<dbReference type="Pfam" id="PF00023">
    <property type="entry name" value="Ank"/>
    <property type="match status" value="1"/>
</dbReference>
<dbReference type="NCBIfam" id="TIGR00870">
    <property type="entry name" value="trp"/>
    <property type="match status" value="1"/>
</dbReference>
<keyword evidence="4" id="KW-0677">Repeat</keyword>
<evidence type="ECO:0000256" key="11">
    <source>
        <dbReference type="SAM" id="MobiDB-lite"/>
    </source>
</evidence>
<feature type="region of interest" description="Disordered" evidence="11">
    <location>
        <begin position="990"/>
        <end position="1027"/>
    </location>
</feature>
<evidence type="ECO:0000256" key="3">
    <source>
        <dbReference type="ARBA" id="ARBA00022692"/>
    </source>
</evidence>
<dbReference type="SMART" id="SM01420">
    <property type="entry name" value="TRP_2"/>
    <property type="match status" value="1"/>
</dbReference>
<evidence type="ECO:0000313" key="15">
    <source>
        <dbReference type="Proteomes" id="UP000494165"/>
    </source>
</evidence>
<sequence length="1702" mass="191362">MGSKREYAMMQDVVSLQAPSEYTLTTLEKKFLLYAERGDCASVKRIINENTNKPDFDLNCVDPLNRSALIAAIENENIELIRILLAYGIKVKDSLLHAIKEEYVEGVEALLEHEEKTHRAGEPYSWEAVDRAQSTFTTDITPLILAAHMNNYEIIKILLDRGASLPSPHDVRCGCDDCVLSSEQDSLRHSQARINAYKALSSPSLIALSSRDPLLTAFELSRELSRLRVMENEFREEYDNLRKQVQTFATSLLDHARTSYELDVMLNYDPDEIDNIWEPGKHGSLERLKLGIKYKQKNFTAHPNVQQLLASMWYEGLPGFRRKNPVNRIMEVAKLAAMFPFNSLIYMLAPNSARGKIMTKPFIKFITHSASYALFLMLLGAASQRVEVLAMEWIAYAFDSQWMQDILTDWARRERGSIPGFVEFGCIIYVTSLVAWEIRSLWADGIIDYISDLWNIIDLTCNMFYVTWIALRGVSHFITWREYWQGLDPYYPRENWDPFDPYLLAEGMFAAGMIFSFLKLVHIFSINPHLGPLQISLGRMIIDILKFFFIYTLVLFAFGCGMNQLLWYYSDLEQEKCYGSNGIADFENQDKPCTIWRRFSNMFETSQSLFWASFGLVDLVSFELAGIKSFTRFWALLMFGSYSVINVIVLLNMLIAMMSNSYQIISERSDIEWKFARSKLWISYFEEDDILPPPFNLFPSVSMMSSAIKKKKKRNTSIRACKEKAERRHETVMKLLVRRYVTAEQRKRDEFGITEDDVMEIRQDISTLRFELVDILRTNGMKTPVLDPNESNLAGKKGKQMERRLLKDFQIGYVEGVVNEAIQNEKGPKDVFSRIARAIGGKRPTSASKKKDWNAQVQRRNSRKDPIGSTSELVVRRSRQSIRKHILENKANVDSNRLVEYNPRLVEVSPAARIAYAKFKLQKIKKEYEDPGTEAADDEVFTNSNGNGGIKNPPTNKITSILKSSVSSMSSVTSDPRTKKPETVVQMESEVAKAAGAPKPPERSNSQVMMQRKESAKKAPEPPTVHQPSIKRARLLDHLPQQFLRHDLQRAGYRRGGEAFRPFQRSEECHPARKWRVRGHRGRRHREGPTAPAPWKLQGHSHLAEWPGQHLQRPRHEAPPHRVALSCHRIRLRCCDSSSDMARTWKIYVWTILAFIITWLASQSMAALATHDNSIPGLKGAKNATNSSAPRARPLVAKLRVSPIARGGVFPVGSAVKSASRATQENEYYSYEYSDEPLANDNNNSGKSEAAIWLQGVVPDPEAVKAAEEIEGQALSDEPEEEVELPENSLADGDLHDHDVMDSVMFIYFGPNEQESGGTTSQVVLAGMVVALLAQGLTAFGALRKVARSRCRSTPSAGIPSGSVHAAIVLLHTELALATASLVFIFAVHATMDGARCEAVSLLLHYLHLSAACWLTANSVRVYIWLARETSLAHERSSSRPPGLQGLAVIAWALPLLLVLLSYMIHPRGYEYRRYCWLSIQKGMLVSYLVPVAFLITATTALAVMGVRKAPHKLHCTAAEDAARLSLRLSAWTMPLFAVSWFFSVLALEQSQSLAASLLFAITVAIFNWFVFACSSTLFPDCPSTLVRNFHPLAMPAGPHGPGNLLTAPPSPLQNDAQPLLPAATAGMSGRDWNHGWTPRTHPELPSPAERSVWAEDDDAGGSAGAAASSALACHPEDDLIEPEETSELLELRLENISTISA</sequence>
<dbReference type="OrthoDB" id="2373987at2759"/>
<feature type="transmembrane region" description="Helical" evidence="12">
    <location>
        <begin position="544"/>
        <end position="566"/>
    </location>
</feature>
<dbReference type="Pfam" id="PF12796">
    <property type="entry name" value="Ank_2"/>
    <property type="match status" value="1"/>
</dbReference>
<dbReference type="GO" id="GO:0034703">
    <property type="term" value="C:cation channel complex"/>
    <property type="evidence" value="ECO:0007669"/>
    <property type="project" value="TreeGrafter"/>
</dbReference>
<dbReference type="Pfam" id="PF08344">
    <property type="entry name" value="TRP_2"/>
    <property type="match status" value="1"/>
</dbReference>
<organism evidence="14 15">
    <name type="scientific">Cloeon dipterum</name>
    <dbReference type="NCBI Taxonomy" id="197152"/>
    <lineage>
        <taxon>Eukaryota</taxon>
        <taxon>Metazoa</taxon>
        <taxon>Ecdysozoa</taxon>
        <taxon>Arthropoda</taxon>
        <taxon>Hexapoda</taxon>
        <taxon>Insecta</taxon>
        <taxon>Pterygota</taxon>
        <taxon>Palaeoptera</taxon>
        <taxon>Ephemeroptera</taxon>
        <taxon>Pisciforma</taxon>
        <taxon>Baetidae</taxon>
        <taxon>Cloeon</taxon>
    </lineage>
</organism>
<keyword evidence="2" id="KW-0813">Transport</keyword>
<feature type="region of interest" description="Disordered" evidence="11">
    <location>
        <begin position="1075"/>
        <end position="1096"/>
    </location>
</feature>
<comment type="subcellular location">
    <subcellularLocation>
        <location evidence="1">Membrane</location>
        <topology evidence="1">Multi-pass membrane protein</topology>
    </subcellularLocation>
</comment>
<feature type="transmembrane region" description="Helical" evidence="12">
    <location>
        <begin position="608"/>
        <end position="627"/>
    </location>
</feature>
<dbReference type="InterPro" id="IPR002110">
    <property type="entry name" value="Ankyrin_rpt"/>
</dbReference>
<dbReference type="Pfam" id="PF00002">
    <property type="entry name" value="7tm_2"/>
    <property type="match status" value="1"/>
</dbReference>
<feature type="transmembrane region" description="Helical" evidence="12">
    <location>
        <begin position="1529"/>
        <end position="1548"/>
    </location>
</feature>
<dbReference type="SUPFAM" id="SSF48403">
    <property type="entry name" value="Ankyrin repeat"/>
    <property type="match status" value="1"/>
</dbReference>
<dbReference type="Proteomes" id="UP000494165">
    <property type="component" value="Unassembled WGS sequence"/>
</dbReference>
<evidence type="ECO:0000256" key="10">
    <source>
        <dbReference type="PROSITE-ProRule" id="PRU00023"/>
    </source>
</evidence>
<name>A0A8S1CI80_9INSE</name>
<keyword evidence="9" id="KW-0407">Ion channel</keyword>
<dbReference type="CDD" id="cd23650">
    <property type="entry name" value="TRP_CaM_bind1"/>
    <property type="match status" value="1"/>
</dbReference>
<feature type="transmembrane region" description="Helical" evidence="12">
    <location>
        <begin position="1554"/>
        <end position="1579"/>
    </location>
</feature>
<dbReference type="PRINTS" id="PR01097">
    <property type="entry name" value="TRNSRECEPTRP"/>
</dbReference>